<evidence type="ECO:0000256" key="3">
    <source>
        <dbReference type="SAM" id="MobiDB-lite"/>
    </source>
</evidence>
<dbReference type="GeneID" id="25562223"/>
<reference evidence="4 5" key="1">
    <citation type="submission" date="2010-05" db="EMBL/GenBank/DDBJ databases">
        <title>The Genome Sequence of Thecamonas trahens ATCC 50062.</title>
        <authorList>
            <consortium name="The Broad Institute Genome Sequencing Platform"/>
            <person name="Russ C."/>
            <person name="Cuomo C."/>
            <person name="Shea T."/>
            <person name="Young S.K."/>
            <person name="Zeng Q."/>
            <person name="Koehrsen M."/>
            <person name="Haas B."/>
            <person name="Borodovsky M."/>
            <person name="Guigo R."/>
            <person name="Alvarado L."/>
            <person name="Berlin A."/>
            <person name="Bochicchio J."/>
            <person name="Borenstein D."/>
            <person name="Chapman S."/>
            <person name="Chen Z."/>
            <person name="Freedman E."/>
            <person name="Gellesch M."/>
            <person name="Goldberg J."/>
            <person name="Griggs A."/>
            <person name="Gujja S."/>
            <person name="Heilman E."/>
            <person name="Heiman D."/>
            <person name="Hepburn T."/>
            <person name="Howarth C."/>
            <person name="Jen D."/>
            <person name="Larson L."/>
            <person name="Mehta T."/>
            <person name="Park D."/>
            <person name="Pearson M."/>
            <person name="Roberts A."/>
            <person name="Saif S."/>
            <person name="Shenoy N."/>
            <person name="Sisk P."/>
            <person name="Stolte C."/>
            <person name="Sykes S."/>
            <person name="Thomson T."/>
            <person name="Walk T."/>
            <person name="White J."/>
            <person name="Yandava C."/>
            <person name="Burger G."/>
            <person name="Gray M.W."/>
            <person name="Holland P.W.H."/>
            <person name="King N."/>
            <person name="Lang F.B.F."/>
            <person name="Roger A.J."/>
            <person name="Ruiz-Trillo I."/>
            <person name="Lander E."/>
            <person name="Nusbaum C."/>
        </authorList>
    </citation>
    <scope>NUCLEOTIDE SEQUENCE [LARGE SCALE GENOMIC DNA]</scope>
    <source>
        <strain evidence="4 5">ATCC 50062</strain>
    </source>
</reference>
<sequence length="437" mass="46733">MAAGDNEAAKAKYEQAMKLRAQRHGRTSLAAARSYCDMALWAHGEGDTVAAEQYLRDALAIREERLGPGHEETVTVMYNLALLLHETDRHGAAEVLMRDVVRLRKRGLGKYHPKVAKSITFLAEILAAMQTLDDAAEARQLFASAKSIAVRACGADHPLVAQILEHMAALVEPEDALPMLTHALRIRRDHSRFGPPSAEHVQRLLTKLRAVRDQKSAVIMRTGSGSTVIALPSHYAPPKVCHVFGLPPVEDPPPRRTPSLFRQALQAAVGDGSPETAADEDDDDSGESGDGKGESCEISSPDPSPLVVSLFSDAELSTLPDIESRNASAAVLDGRSAENGEGVEVKKKSKSKSKGKSKGKGKGKGKNKGKNKGKSKGKSKEKSKGKGKSKGKSKNKGKNKGKSKTDPPAPDAMEDSVDQSAMYKGKSEASVQSVVLT</sequence>
<evidence type="ECO:0000313" key="5">
    <source>
        <dbReference type="Proteomes" id="UP000054408"/>
    </source>
</evidence>
<feature type="compositionally biased region" description="Basic residues" evidence="3">
    <location>
        <begin position="347"/>
        <end position="377"/>
    </location>
</feature>
<dbReference type="EMBL" id="GL349447">
    <property type="protein sequence ID" value="KNC47528.1"/>
    <property type="molecule type" value="Genomic_DNA"/>
</dbReference>
<keyword evidence="1" id="KW-0677">Repeat</keyword>
<feature type="compositionally biased region" description="Acidic residues" evidence="3">
    <location>
        <begin position="277"/>
        <end position="287"/>
    </location>
</feature>
<evidence type="ECO:0000256" key="2">
    <source>
        <dbReference type="ARBA" id="ARBA00022803"/>
    </source>
</evidence>
<dbReference type="InterPro" id="IPR011990">
    <property type="entry name" value="TPR-like_helical_dom_sf"/>
</dbReference>
<dbReference type="AlphaFoldDB" id="A0A0L0D891"/>
<feature type="region of interest" description="Disordered" evidence="3">
    <location>
        <begin position="329"/>
        <end position="437"/>
    </location>
</feature>
<organism evidence="4 5">
    <name type="scientific">Thecamonas trahens ATCC 50062</name>
    <dbReference type="NCBI Taxonomy" id="461836"/>
    <lineage>
        <taxon>Eukaryota</taxon>
        <taxon>Apusozoa</taxon>
        <taxon>Apusomonadida</taxon>
        <taxon>Apusomonadidae</taxon>
        <taxon>Thecamonas</taxon>
    </lineage>
</organism>
<dbReference type="STRING" id="461836.A0A0L0D891"/>
<dbReference type="PANTHER" id="PTHR45641:SF19">
    <property type="entry name" value="NEPHROCYSTIN-3"/>
    <property type="match status" value="1"/>
</dbReference>
<dbReference type="Proteomes" id="UP000054408">
    <property type="component" value="Unassembled WGS sequence"/>
</dbReference>
<dbReference type="RefSeq" id="XP_013759462.1">
    <property type="nucleotide sequence ID" value="XM_013904008.1"/>
</dbReference>
<gene>
    <name evidence="4" type="ORF">AMSG_02550</name>
</gene>
<name>A0A0L0D891_THETB</name>
<dbReference type="OrthoDB" id="626167at2759"/>
<evidence type="ECO:0000256" key="1">
    <source>
        <dbReference type="ARBA" id="ARBA00022737"/>
    </source>
</evidence>
<dbReference type="Gene3D" id="1.25.40.10">
    <property type="entry name" value="Tetratricopeptide repeat domain"/>
    <property type="match status" value="1"/>
</dbReference>
<dbReference type="SUPFAM" id="SSF48452">
    <property type="entry name" value="TPR-like"/>
    <property type="match status" value="1"/>
</dbReference>
<feature type="compositionally biased region" description="Basic and acidic residues" evidence="3">
    <location>
        <begin position="335"/>
        <end position="346"/>
    </location>
</feature>
<evidence type="ECO:0000313" key="4">
    <source>
        <dbReference type="EMBL" id="KNC47528.1"/>
    </source>
</evidence>
<accession>A0A0L0D891</accession>
<feature type="region of interest" description="Disordered" evidence="3">
    <location>
        <begin position="266"/>
        <end position="305"/>
    </location>
</feature>
<protein>
    <submittedName>
        <fullName evidence="4">TPR repeat-containing protein</fullName>
    </submittedName>
</protein>
<dbReference type="Pfam" id="PF13374">
    <property type="entry name" value="TPR_10"/>
    <property type="match status" value="1"/>
</dbReference>
<dbReference type="Pfam" id="PF13424">
    <property type="entry name" value="TPR_12"/>
    <property type="match status" value="1"/>
</dbReference>
<dbReference type="eggNOG" id="KOG1840">
    <property type="taxonomic scope" value="Eukaryota"/>
</dbReference>
<proteinExistence type="predicted"/>
<keyword evidence="5" id="KW-1185">Reference proteome</keyword>
<dbReference type="PANTHER" id="PTHR45641">
    <property type="entry name" value="TETRATRICOPEPTIDE REPEAT PROTEIN (AFU_ORTHOLOGUE AFUA_6G03870)"/>
    <property type="match status" value="1"/>
</dbReference>
<keyword evidence="2" id="KW-0802">TPR repeat</keyword>
<feature type="compositionally biased region" description="Basic residues" evidence="3">
    <location>
        <begin position="385"/>
        <end position="402"/>
    </location>
</feature>